<accession>A0A6A0ADH4</accession>
<organism evidence="1 2">
    <name type="scientific">Haematococcus lacustris</name>
    <name type="common">Green alga</name>
    <name type="synonym">Haematococcus pluvialis</name>
    <dbReference type="NCBI Taxonomy" id="44745"/>
    <lineage>
        <taxon>Eukaryota</taxon>
        <taxon>Viridiplantae</taxon>
        <taxon>Chlorophyta</taxon>
        <taxon>core chlorophytes</taxon>
        <taxon>Chlorophyceae</taxon>
        <taxon>CS clade</taxon>
        <taxon>Chlamydomonadales</taxon>
        <taxon>Haematococcaceae</taxon>
        <taxon>Haematococcus</taxon>
    </lineage>
</organism>
<comment type="caution">
    <text evidence="1">The sequence shown here is derived from an EMBL/GenBank/DDBJ whole genome shotgun (WGS) entry which is preliminary data.</text>
</comment>
<dbReference type="EMBL" id="BLLF01005089">
    <property type="protein sequence ID" value="GFH30718.1"/>
    <property type="molecule type" value="Genomic_DNA"/>
</dbReference>
<dbReference type="Proteomes" id="UP000485058">
    <property type="component" value="Unassembled WGS sequence"/>
</dbReference>
<sequence length="68" mass="6910">PSYGMATAPFGPGACASPRAQRHCGLVGPTGQAVLVSGCSDCTVVVGAAGRIVRLDRCDKVQVWLHSA</sequence>
<name>A0A6A0ADH4_HAELA</name>
<evidence type="ECO:0000313" key="2">
    <source>
        <dbReference type="Proteomes" id="UP000485058"/>
    </source>
</evidence>
<evidence type="ECO:0000313" key="1">
    <source>
        <dbReference type="EMBL" id="GFH30718.1"/>
    </source>
</evidence>
<protein>
    <submittedName>
        <fullName evidence="1">C-CAP/cofactor C-like domain-containing protein</fullName>
    </submittedName>
</protein>
<reference evidence="1 2" key="1">
    <citation type="submission" date="2020-02" db="EMBL/GenBank/DDBJ databases">
        <title>Draft genome sequence of Haematococcus lacustris strain NIES-144.</title>
        <authorList>
            <person name="Morimoto D."/>
            <person name="Nakagawa S."/>
            <person name="Yoshida T."/>
            <person name="Sawayama S."/>
        </authorList>
    </citation>
    <scope>NUCLEOTIDE SEQUENCE [LARGE SCALE GENOMIC DNA]</scope>
    <source>
        <strain evidence="1 2">NIES-144</strain>
    </source>
</reference>
<proteinExistence type="predicted"/>
<keyword evidence="2" id="KW-1185">Reference proteome</keyword>
<feature type="non-terminal residue" evidence="1">
    <location>
        <position position="1"/>
    </location>
</feature>
<dbReference type="AlphaFoldDB" id="A0A6A0ADH4"/>
<gene>
    <name evidence="1" type="ORF">HaLaN_29617</name>
</gene>